<evidence type="ECO:0000256" key="2">
    <source>
        <dbReference type="ARBA" id="ARBA00022771"/>
    </source>
</evidence>
<dbReference type="Proteomes" id="UP000224634">
    <property type="component" value="Unassembled WGS sequence"/>
</dbReference>
<evidence type="ECO:0000256" key="3">
    <source>
        <dbReference type="ARBA" id="ARBA00022833"/>
    </source>
</evidence>
<keyword evidence="3" id="KW-0862">Zinc</keyword>
<dbReference type="InterPro" id="IPR004331">
    <property type="entry name" value="SPX_dom"/>
</dbReference>
<dbReference type="GO" id="GO:0008270">
    <property type="term" value="F:zinc ion binding"/>
    <property type="evidence" value="ECO:0007669"/>
    <property type="project" value="UniProtKB-KW"/>
</dbReference>
<evidence type="ECO:0000259" key="6">
    <source>
        <dbReference type="PROSITE" id="PS51382"/>
    </source>
</evidence>
<evidence type="ECO:0000259" key="5">
    <source>
        <dbReference type="PROSITE" id="PS50089"/>
    </source>
</evidence>
<dbReference type="AlphaFoldDB" id="A0A2B7Y5C2"/>
<evidence type="ECO:0000313" key="7">
    <source>
        <dbReference type="EMBL" id="PGH16082.1"/>
    </source>
</evidence>
<dbReference type="Gene3D" id="3.30.40.10">
    <property type="entry name" value="Zinc/RING finger domain, C3HC4 (zinc finger)"/>
    <property type="match status" value="1"/>
</dbReference>
<dbReference type="STRING" id="1447883.A0A2B7Y5C2"/>
<evidence type="ECO:0000256" key="4">
    <source>
        <dbReference type="PROSITE-ProRule" id="PRU00175"/>
    </source>
</evidence>
<comment type="caution">
    <text evidence="7">The sequence shown here is derived from an EMBL/GenBank/DDBJ whole genome shotgun (WGS) entry which is preliminary data.</text>
</comment>
<dbReference type="PANTHER" id="PTHR23327:SF51">
    <property type="entry name" value="TRANSCRIPTIONAL REGULATOR OF YEAST FORM ADHERENCE 3"/>
    <property type="match status" value="1"/>
</dbReference>
<dbReference type="Pfam" id="PF00097">
    <property type="entry name" value="zf-C3HC4"/>
    <property type="match status" value="1"/>
</dbReference>
<dbReference type="PROSITE" id="PS50089">
    <property type="entry name" value="ZF_RING_2"/>
    <property type="match status" value="1"/>
</dbReference>
<evidence type="ECO:0008006" key="9">
    <source>
        <dbReference type="Google" id="ProtNLM"/>
    </source>
</evidence>
<reference evidence="7 8" key="1">
    <citation type="submission" date="2017-10" db="EMBL/GenBank/DDBJ databases">
        <title>Comparative genomics in systemic dimorphic fungi from Ajellomycetaceae.</title>
        <authorList>
            <person name="Munoz J.F."/>
            <person name="Mcewen J.G."/>
            <person name="Clay O.K."/>
            <person name="Cuomo C.A."/>
        </authorList>
    </citation>
    <scope>NUCLEOTIDE SEQUENCE [LARGE SCALE GENOMIC DNA]</scope>
    <source>
        <strain evidence="7 8">UAMH7299</strain>
    </source>
</reference>
<name>A0A2B7Y5C2_POLH7</name>
<dbReference type="Pfam" id="PF03105">
    <property type="entry name" value="SPX"/>
    <property type="match status" value="1"/>
</dbReference>
<proteinExistence type="predicted"/>
<dbReference type="OrthoDB" id="5588846at2759"/>
<dbReference type="SMART" id="SM00184">
    <property type="entry name" value="RING"/>
    <property type="match status" value="1"/>
</dbReference>
<dbReference type="InterPro" id="IPR018957">
    <property type="entry name" value="Znf_C3HC4_RING-type"/>
</dbReference>
<dbReference type="EMBL" id="PDNA01000076">
    <property type="protein sequence ID" value="PGH16082.1"/>
    <property type="molecule type" value="Genomic_DNA"/>
</dbReference>
<evidence type="ECO:0000256" key="1">
    <source>
        <dbReference type="ARBA" id="ARBA00022723"/>
    </source>
</evidence>
<keyword evidence="2 4" id="KW-0863">Zinc-finger</keyword>
<dbReference type="InterPro" id="IPR017907">
    <property type="entry name" value="Znf_RING_CS"/>
</dbReference>
<evidence type="ECO:0000313" key="8">
    <source>
        <dbReference type="Proteomes" id="UP000224634"/>
    </source>
</evidence>
<keyword evidence="1" id="KW-0479">Metal-binding</keyword>
<dbReference type="SUPFAM" id="SSF57850">
    <property type="entry name" value="RING/U-box"/>
    <property type="match status" value="1"/>
</dbReference>
<sequence length="453" mass="51856">MKFAHDYVQILDAENYPEQWVKSAISYRQLKKCIKRVRKELLALGLHPEVLNVLWRPTDLSASGNDEDRPTAGFQYTLKDGTSTSTLVPKLTFVIDPRDGTPVDAFLSDETLQLLRQLDRDLFPPDEKTESVAASSIDIARNNLSNRSDADIARNSMCRSVEIPLFSDLEFFHILKTELAALDDIREKEQAQLSRQVVSLRQDIGRTVNSSFSRRESALYTWREIFRLYIELQIFFSTDEADSGPRSAEVAQHQLEKFQAALKDDLRVKKLNKAGRAALVNFLTLNQTLLLNLRFQEINRTAVRKILKKFDKHTALRARAAYPEFVTTEPFLAQSMAKAVCHSISEEILSIIPQLDDYLCPICFSITFKPVRLRCNHVFCIRCLVIMQRARQNQCALCREGVVMEATGDNLDQNLLAFLRMAFPKETRIKQKENERAATMDLYGRSYDACSVM</sequence>
<keyword evidence="8" id="KW-1185">Reference proteome</keyword>
<organism evidence="7 8">
    <name type="scientific">Polytolypa hystricis (strain UAMH7299)</name>
    <dbReference type="NCBI Taxonomy" id="1447883"/>
    <lineage>
        <taxon>Eukaryota</taxon>
        <taxon>Fungi</taxon>
        <taxon>Dikarya</taxon>
        <taxon>Ascomycota</taxon>
        <taxon>Pezizomycotina</taxon>
        <taxon>Eurotiomycetes</taxon>
        <taxon>Eurotiomycetidae</taxon>
        <taxon>Onygenales</taxon>
        <taxon>Onygenales incertae sedis</taxon>
        <taxon>Polytolypa</taxon>
    </lineage>
</organism>
<accession>A0A2B7Y5C2</accession>
<protein>
    <recommendedName>
        <fullName evidence="9">RING-14 protein</fullName>
    </recommendedName>
</protein>
<feature type="domain" description="RING-type" evidence="5">
    <location>
        <begin position="360"/>
        <end position="399"/>
    </location>
</feature>
<gene>
    <name evidence="7" type="ORF">AJ80_05297</name>
</gene>
<dbReference type="PANTHER" id="PTHR23327">
    <property type="entry name" value="RING FINGER PROTEIN 127"/>
    <property type="match status" value="1"/>
</dbReference>
<feature type="domain" description="SPX" evidence="6">
    <location>
        <begin position="1"/>
        <end position="324"/>
    </location>
</feature>
<dbReference type="PROSITE" id="PS00518">
    <property type="entry name" value="ZF_RING_1"/>
    <property type="match status" value="1"/>
</dbReference>
<dbReference type="InterPro" id="IPR013083">
    <property type="entry name" value="Znf_RING/FYVE/PHD"/>
</dbReference>
<dbReference type="PROSITE" id="PS51382">
    <property type="entry name" value="SPX"/>
    <property type="match status" value="1"/>
</dbReference>
<dbReference type="InterPro" id="IPR001841">
    <property type="entry name" value="Znf_RING"/>
</dbReference>